<dbReference type="PANTHER" id="PTHR30160:SF1">
    <property type="entry name" value="LIPOPOLYSACCHARIDE 1,2-N-ACETYLGLUCOSAMINETRANSFERASE-RELATED"/>
    <property type="match status" value="1"/>
</dbReference>
<dbReference type="InterPro" id="IPR002201">
    <property type="entry name" value="Glyco_trans_9"/>
</dbReference>
<organism evidence="3 4">
    <name type="scientific">Uliginosibacterium silvisoli</name>
    <dbReference type="NCBI Taxonomy" id="3114758"/>
    <lineage>
        <taxon>Bacteria</taxon>
        <taxon>Pseudomonadati</taxon>
        <taxon>Pseudomonadota</taxon>
        <taxon>Betaproteobacteria</taxon>
        <taxon>Rhodocyclales</taxon>
        <taxon>Zoogloeaceae</taxon>
        <taxon>Uliginosibacterium</taxon>
    </lineage>
</organism>
<dbReference type="NCBIfam" id="TIGR02201">
    <property type="entry name" value="heptsyl_trn_III"/>
    <property type="match status" value="1"/>
</dbReference>
<protein>
    <submittedName>
        <fullName evidence="3">Lipopolysaccharide heptosyltransferase III</fullName>
    </submittedName>
</protein>
<dbReference type="PANTHER" id="PTHR30160">
    <property type="entry name" value="TETRAACYLDISACCHARIDE 4'-KINASE-RELATED"/>
    <property type="match status" value="1"/>
</dbReference>
<proteinExistence type="predicted"/>
<keyword evidence="1" id="KW-0328">Glycosyltransferase</keyword>
<evidence type="ECO:0000256" key="1">
    <source>
        <dbReference type="ARBA" id="ARBA00022676"/>
    </source>
</evidence>
<dbReference type="RefSeq" id="WP_327597502.1">
    <property type="nucleotide sequence ID" value="NZ_JAYXHS010000001.1"/>
</dbReference>
<sequence length="370" mass="40085">MPVESQSYLPDAIDPAALKRALVIKLRHHGDVLLASPVLSALKAAAPQCEIDALVFADTAAMLSEHAALAQLHTLDRNWKKQGVAAQLAGEWGAFSKLRARKYDIVIHLTDHPRGAWLARLLGPRWSVAPQRSKPAKWWKKSFTHLYKTVGGGRRHTVDTHLDALRRLGIQPEQEARRLSLVPGVAAQTRVDARLAELGLSAGNFIQFHPASRWFFKCWPIEQCAQLLAALAARGETIVLTAAPDEREKKMVDAILTQANVGERAVNLSGQFSLKELAALTMRAKIFIGVDSAPMHISAAVGTPCVALFGPSGDKEWGPWMVPSEIVTSNHPCRPCGQDGCGGGKVSECLTTLPADRVLAAVDRVLAGRA</sequence>
<name>A0ABU6JXY9_9RHOO</name>
<dbReference type="InterPro" id="IPR051199">
    <property type="entry name" value="LPS_LOS_Heptosyltrfase"/>
</dbReference>
<dbReference type="Proteomes" id="UP001331561">
    <property type="component" value="Unassembled WGS sequence"/>
</dbReference>
<dbReference type="CDD" id="cd03789">
    <property type="entry name" value="GT9_LPS_heptosyltransferase"/>
    <property type="match status" value="1"/>
</dbReference>
<evidence type="ECO:0000256" key="2">
    <source>
        <dbReference type="ARBA" id="ARBA00022679"/>
    </source>
</evidence>
<dbReference type="EMBL" id="JAYXHS010000001">
    <property type="protein sequence ID" value="MEC5384527.1"/>
    <property type="molecule type" value="Genomic_DNA"/>
</dbReference>
<comment type="caution">
    <text evidence="3">The sequence shown here is derived from an EMBL/GenBank/DDBJ whole genome shotgun (WGS) entry which is preliminary data.</text>
</comment>
<gene>
    <name evidence="3" type="primary">rfaQ</name>
    <name evidence="3" type="ORF">VVD49_02270</name>
</gene>
<keyword evidence="2" id="KW-0808">Transferase</keyword>
<reference evidence="3 4" key="1">
    <citation type="submission" date="2024-01" db="EMBL/GenBank/DDBJ databases">
        <title>Uliginosibacterium soil sp. nov.</title>
        <authorList>
            <person name="Lv Y."/>
        </authorList>
    </citation>
    <scope>NUCLEOTIDE SEQUENCE [LARGE SCALE GENOMIC DNA]</scope>
    <source>
        <strain evidence="3 4">H3</strain>
    </source>
</reference>
<dbReference type="Gene3D" id="3.40.50.2000">
    <property type="entry name" value="Glycogen Phosphorylase B"/>
    <property type="match status" value="2"/>
</dbReference>
<dbReference type="InterPro" id="IPR011916">
    <property type="entry name" value="LipoPS_heptosylTferase-III"/>
</dbReference>
<accession>A0ABU6JXY9</accession>
<evidence type="ECO:0000313" key="4">
    <source>
        <dbReference type="Proteomes" id="UP001331561"/>
    </source>
</evidence>
<keyword evidence="4" id="KW-1185">Reference proteome</keyword>
<evidence type="ECO:0000313" key="3">
    <source>
        <dbReference type="EMBL" id="MEC5384527.1"/>
    </source>
</evidence>
<dbReference type="Pfam" id="PF01075">
    <property type="entry name" value="Glyco_transf_9"/>
    <property type="match status" value="1"/>
</dbReference>
<dbReference type="SUPFAM" id="SSF53756">
    <property type="entry name" value="UDP-Glycosyltransferase/glycogen phosphorylase"/>
    <property type="match status" value="1"/>
</dbReference>